<evidence type="ECO:0000256" key="1">
    <source>
        <dbReference type="ARBA" id="ARBA00004571"/>
    </source>
</evidence>
<dbReference type="Proteomes" id="UP000441336">
    <property type="component" value="Unassembled WGS sequence"/>
</dbReference>
<accession>A0A7K1TJ46</accession>
<dbReference type="GO" id="GO:0015344">
    <property type="term" value="F:siderophore uptake transmembrane transporter activity"/>
    <property type="evidence" value="ECO:0007669"/>
    <property type="project" value="TreeGrafter"/>
</dbReference>
<protein>
    <submittedName>
        <fullName evidence="9">TonB-dependent receptor</fullName>
    </submittedName>
</protein>
<organism evidence="9 10">
    <name type="scientific">Hymenobacter ginkgonis</name>
    <dbReference type="NCBI Taxonomy" id="2682976"/>
    <lineage>
        <taxon>Bacteria</taxon>
        <taxon>Pseudomonadati</taxon>
        <taxon>Bacteroidota</taxon>
        <taxon>Cytophagia</taxon>
        <taxon>Cytophagales</taxon>
        <taxon>Hymenobacteraceae</taxon>
        <taxon>Hymenobacter</taxon>
    </lineage>
</organism>
<evidence type="ECO:0000256" key="2">
    <source>
        <dbReference type="ARBA" id="ARBA00022448"/>
    </source>
</evidence>
<proteinExistence type="predicted"/>
<dbReference type="AlphaFoldDB" id="A0A7K1TJ46"/>
<comment type="caution">
    <text evidence="9">The sequence shown here is derived from an EMBL/GenBank/DDBJ whole genome shotgun (WGS) entry which is preliminary data.</text>
</comment>
<dbReference type="InterPro" id="IPR057601">
    <property type="entry name" value="Oar-like_b-barrel"/>
</dbReference>
<evidence type="ECO:0000313" key="10">
    <source>
        <dbReference type="Proteomes" id="UP000441336"/>
    </source>
</evidence>
<keyword evidence="10" id="KW-1185">Reference proteome</keyword>
<dbReference type="InterPro" id="IPR036942">
    <property type="entry name" value="Beta-barrel_TonB_sf"/>
</dbReference>
<sequence>MKYTYHRLLLLLVALLTAQLGWSQGATTAAMSGTIADNKGQVLPGATVIAVHTPTNTQYVAPTNAEGRFNIQNMRVGGPYTVKVTFVGYQDYTRTGINLTLAENYRLDAKLGEATTSLAEVTVTGGRQNPVINADRTGAATTVQREAIERLPTLNRSFNDFTRLTPQASGQSFGGRNTGFNNITIDGAIFNNSFGLASTVGGQAGAQPISIDAIDQIQVSIAPYDVRQGSFTGAGINAVTRSGSNRVSASVYGFYRNQDLVGSKVGDVNSAYPPFNLKNFGFRVGGPIVKDKLFFFVNAERELRNAPPTGNYQASVAGQAATATTSAATSQDLTALSNFLRERYGYETGAYQNYQLRQNSDKITARLDWNISPNNRFNIKYNYLKSYADIAPSASGAVGTRSQSQFGLPYQSAYYTINNNLNSFIAELNSTLGAGKFSNNLTAGYSAFRDFRSTLSSVFPLVDIGTNVGLTAFPTATNNNPAYSAPTATLTSFGYEPFTAGNVLNTDVYQVGDNFTAYLGKHNVTVGTYNEFYKFTNGFAPNYNGLYRYNSLEDFYNANGYSYDRTNGQYTAYNTTTNPSPGRENASVYRLQYNANGSDQIPFAYVNAQQYGLYLQDEYSPRQNLKFTVGIRGDLPVISNNLVQNVYVGGGADASGSTGGALTFRNGVQLNTGQIPVRKVLYSPRIGFNWDVNDDRKTQVRGGTGIFTGRVPYVLISNQASNNGILFGALDATASGNPNILTGPAASPTQAYPFNPNVNAYRPTTAAAAPTGYNLAVTDQNFKFPQVWRSNLAIDKELFGGIVATIEGLYTKDMNALAFENVNLPNPVRNANAAQGQQGGDARPIFYNFSGTPNANGLVTATPYNRIYGLLGTSSAPTNTARTPNITDAILMKNTNKGYSYSLTAQLQKSFSNGLFASAAYTYTDSRSVNDGGSTPTNIWRDRYVSGDPNADALSYSSYLQQHRIVAALSYRREYLGHLGTTLSAFYVGAPAFNGLSTRFSYTYAGDMNGDGQTVNDLVYIPRSATDINLIDIAITDTRATGGGTPARIGTYTAAQQYADLDAYISQDPYLSKHRGEYMERNGAQNPWQHQIDVKLLQDIFTNIGKDRNTLQLTVDIFNVGNLLNSNWGKAQFANRTALLSYQGYNAAGQPVFTFPYLTAPVVTRGSGTTPGIIATPGTALSTTYRDDVTSLASRWQMQLGVRYIFN</sequence>
<dbReference type="EMBL" id="WQKZ01000005">
    <property type="protein sequence ID" value="MVN78392.1"/>
    <property type="molecule type" value="Genomic_DNA"/>
</dbReference>
<evidence type="ECO:0000313" key="9">
    <source>
        <dbReference type="EMBL" id="MVN78392.1"/>
    </source>
</evidence>
<keyword evidence="7" id="KW-0732">Signal</keyword>
<comment type="subcellular location">
    <subcellularLocation>
        <location evidence="1">Cell outer membrane</location>
        <topology evidence="1">Multi-pass membrane protein</topology>
    </subcellularLocation>
</comment>
<evidence type="ECO:0000256" key="5">
    <source>
        <dbReference type="ARBA" id="ARBA00023136"/>
    </source>
</evidence>
<dbReference type="Gene3D" id="2.60.40.1120">
    <property type="entry name" value="Carboxypeptidase-like, regulatory domain"/>
    <property type="match status" value="1"/>
</dbReference>
<dbReference type="Pfam" id="PF13620">
    <property type="entry name" value="CarboxypepD_reg"/>
    <property type="match status" value="1"/>
</dbReference>
<keyword evidence="2" id="KW-0813">Transport</keyword>
<dbReference type="PANTHER" id="PTHR30069">
    <property type="entry name" value="TONB-DEPENDENT OUTER MEMBRANE RECEPTOR"/>
    <property type="match status" value="1"/>
</dbReference>
<dbReference type="InterPro" id="IPR008969">
    <property type="entry name" value="CarboxyPept-like_regulatory"/>
</dbReference>
<reference evidence="9 10" key="1">
    <citation type="submission" date="2019-12" db="EMBL/GenBank/DDBJ databases">
        <title>Hymenobacter sp. HMF4947 Genome sequencing and assembly.</title>
        <authorList>
            <person name="Kang H."/>
            <person name="Cha I."/>
            <person name="Kim H."/>
            <person name="Joh K."/>
        </authorList>
    </citation>
    <scope>NUCLEOTIDE SEQUENCE [LARGE SCALE GENOMIC DNA]</scope>
    <source>
        <strain evidence="9 10">HMF4947</strain>
    </source>
</reference>
<dbReference type="SUPFAM" id="SSF49464">
    <property type="entry name" value="Carboxypeptidase regulatory domain-like"/>
    <property type="match status" value="1"/>
</dbReference>
<gene>
    <name evidence="9" type="ORF">GO988_18835</name>
</gene>
<evidence type="ECO:0000256" key="7">
    <source>
        <dbReference type="SAM" id="SignalP"/>
    </source>
</evidence>
<feature type="domain" description="TonB-dependent transporter Oar-like beta-barrel" evidence="8">
    <location>
        <begin position="239"/>
        <end position="1125"/>
    </location>
</feature>
<dbReference type="GO" id="GO:0009279">
    <property type="term" value="C:cell outer membrane"/>
    <property type="evidence" value="ECO:0007669"/>
    <property type="project" value="UniProtKB-SubCell"/>
</dbReference>
<dbReference type="RefSeq" id="WP_157568466.1">
    <property type="nucleotide sequence ID" value="NZ_WQKZ01000005.1"/>
</dbReference>
<keyword evidence="4" id="KW-0812">Transmembrane</keyword>
<feature type="chain" id="PRO_5029759233" evidence="7">
    <location>
        <begin position="26"/>
        <end position="1207"/>
    </location>
</feature>
<evidence type="ECO:0000259" key="8">
    <source>
        <dbReference type="Pfam" id="PF25183"/>
    </source>
</evidence>
<dbReference type="Pfam" id="PF25183">
    <property type="entry name" value="OMP_b-brl_4"/>
    <property type="match status" value="1"/>
</dbReference>
<feature type="signal peptide" evidence="7">
    <location>
        <begin position="1"/>
        <end position="25"/>
    </location>
</feature>
<keyword evidence="6" id="KW-0998">Cell outer membrane</keyword>
<dbReference type="GO" id="GO:0044718">
    <property type="term" value="P:siderophore transmembrane transport"/>
    <property type="evidence" value="ECO:0007669"/>
    <property type="project" value="TreeGrafter"/>
</dbReference>
<evidence type="ECO:0000256" key="4">
    <source>
        <dbReference type="ARBA" id="ARBA00022692"/>
    </source>
</evidence>
<keyword evidence="9" id="KW-0675">Receptor</keyword>
<name>A0A7K1TJ46_9BACT</name>
<keyword evidence="3" id="KW-1134">Transmembrane beta strand</keyword>
<dbReference type="PANTHER" id="PTHR30069:SF46">
    <property type="entry name" value="OAR PROTEIN"/>
    <property type="match status" value="1"/>
</dbReference>
<dbReference type="Gene3D" id="2.40.170.20">
    <property type="entry name" value="TonB-dependent receptor, beta-barrel domain"/>
    <property type="match status" value="1"/>
</dbReference>
<dbReference type="InterPro" id="IPR039426">
    <property type="entry name" value="TonB-dep_rcpt-like"/>
</dbReference>
<keyword evidence="5" id="KW-0472">Membrane</keyword>
<dbReference type="SUPFAM" id="SSF56935">
    <property type="entry name" value="Porins"/>
    <property type="match status" value="1"/>
</dbReference>
<evidence type="ECO:0000256" key="3">
    <source>
        <dbReference type="ARBA" id="ARBA00022452"/>
    </source>
</evidence>
<evidence type="ECO:0000256" key="6">
    <source>
        <dbReference type="ARBA" id="ARBA00023237"/>
    </source>
</evidence>